<proteinExistence type="inferred from homology"/>
<evidence type="ECO:0000259" key="4">
    <source>
        <dbReference type="Pfam" id="PF17836"/>
    </source>
</evidence>
<evidence type="ECO:0000256" key="3">
    <source>
        <dbReference type="PIRSR" id="PIRSR620019-2"/>
    </source>
</evidence>
<dbReference type="CDD" id="cd03360">
    <property type="entry name" value="LbH_AT_putative"/>
    <property type="match status" value="1"/>
</dbReference>
<evidence type="ECO:0000256" key="2">
    <source>
        <dbReference type="PIRSR" id="PIRSR620019-1"/>
    </source>
</evidence>
<dbReference type="InterPro" id="IPR020019">
    <property type="entry name" value="AcTrfase_PglD-like"/>
</dbReference>
<dbReference type="Gene3D" id="2.160.10.10">
    <property type="entry name" value="Hexapeptide repeat proteins"/>
    <property type="match status" value="1"/>
</dbReference>
<dbReference type="Gene3D" id="3.40.50.20">
    <property type="match status" value="1"/>
</dbReference>
<dbReference type="PANTHER" id="PTHR43300">
    <property type="entry name" value="ACETYLTRANSFERASE"/>
    <property type="match status" value="1"/>
</dbReference>
<feature type="active site" description="Proton acceptor" evidence="2">
    <location>
        <position position="140"/>
    </location>
</feature>
<dbReference type="AlphaFoldDB" id="A0AA90SNH5"/>
<feature type="binding site" evidence="3">
    <location>
        <position position="170"/>
    </location>
    <ligand>
        <name>acetyl-CoA</name>
        <dbReference type="ChEBI" id="CHEBI:57288"/>
    </ligand>
</feature>
<feature type="domain" description="PglD N-terminal" evidence="4">
    <location>
        <begin position="3"/>
        <end position="80"/>
    </location>
</feature>
<sequence>MDNIVIIGSSGHAKVIIDIVQQEGKYNVAGLLDRFRNVGEKTLGCPFLGKEEDLPELIKAHALKGAIVAIGDNFLRSKVTAHIKEISPDLPFVSAIHPKASIAMEVSIGEGAVVMAGVSINPCSSVGRFCILNTNSSLDHDSILEDFASLAPGATIGGNCQIGQYSAVSIGAVLIHRINVGEHTIIGAGSLVMKSIESFAIAFGSPAKVIRNRKQGDKYL</sequence>
<feature type="binding site" evidence="3">
    <location>
        <begin position="10"/>
        <end position="12"/>
    </location>
    <ligand>
        <name>substrate</name>
    </ligand>
</feature>
<dbReference type="NCBIfam" id="TIGR03570">
    <property type="entry name" value="NeuD_NnaD"/>
    <property type="match status" value="1"/>
</dbReference>
<gene>
    <name evidence="5" type="ORF">QS748_13235</name>
</gene>
<dbReference type="PANTHER" id="PTHR43300:SF7">
    <property type="entry name" value="UDP-N-ACETYLBACILLOSAMINE N-ACETYLTRANSFERASE"/>
    <property type="match status" value="1"/>
</dbReference>
<evidence type="ECO:0000313" key="6">
    <source>
        <dbReference type="Proteomes" id="UP001178148"/>
    </source>
</evidence>
<keyword evidence="6" id="KW-1185">Reference proteome</keyword>
<dbReference type="InterPro" id="IPR041561">
    <property type="entry name" value="PglD_N"/>
</dbReference>
<dbReference type="Proteomes" id="UP001178148">
    <property type="component" value="Unassembled WGS sequence"/>
</dbReference>
<name>A0AA90SNH5_9GAMM</name>
<dbReference type="SUPFAM" id="SSF51161">
    <property type="entry name" value="Trimeric LpxA-like enzymes"/>
    <property type="match status" value="1"/>
</dbReference>
<dbReference type="Pfam" id="PF17836">
    <property type="entry name" value="PglD_N"/>
    <property type="match status" value="1"/>
</dbReference>
<accession>A0AA90SNH5</accession>
<evidence type="ECO:0000256" key="1">
    <source>
        <dbReference type="ARBA" id="ARBA00007274"/>
    </source>
</evidence>
<dbReference type="InterPro" id="IPR050179">
    <property type="entry name" value="Trans_hexapeptide_repeat"/>
</dbReference>
<organism evidence="5 6">
    <name type="scientific">Candidatus Endonucleibacter bathymodioli</name>
    <dbReference type="NCBI Taxonomy" id="539814"/>
    <lineage>
        <taxon>Bacteria</taxon>
        <taxon>Pseudomonadati</taxon>
        <taxon>Pseudomonadota</taxon>
        <taxon>Gammaproteobacteria</taxon>
        <taxon>Oceanospirillales</taxon>
        <taxon>Endozoicomonadaceae</taxon>
        <taxon>Candidatus Endonucleibacter</taxon>
    </lineage>
</organism>
<feature type="binding site" evidence="3">
    <location>
        <position position="71"/>
    </location>
    <ligand>
        <name>substrate</name>
    </ligand>
</feature>
<reference evidence="5 6" key="1">
    <citation type="journal article" date="2023" name="bioRxiv">
        <title>An intranuclear bacterial parasite of deep-sea mussels expresses apoptosis inhibitors acquired from its host.</title>
        <authorList>
            <person name="Gonzalez Porras M.A."/>
            <person name="Assie A."/>
            <person name="Tietjen M."/>
            <person name="Violette M."/>
            <person name="Kleiner M."/>
            <person name="Gruber-Vodicka H."/>
            <person name="Dubilier N."/>
            <person name="Leisch N."/>
        </authorList>
    </citation>
    <scope>NUCLEOTIDE SEQUENCE [LARGE SCALE GENOMIC DNA]</scope>
    <source>
        <strain evidence="5">IAP13</strain>
    </source>
</reference>
<comment type="caution">
    <text evidence="5">The sequence shown here is derived from an EMBL/GenBank/DDBJ whole genome shotgun (WGS) entry which is preliminary data.</text>
</comment>
<dbReference type="InterPro" id="IPR011004">
    <property type="entry name" value="Trimer_LpxA-like_sf"/>
</dbReference>
<dbReference type="EMBL" id="JASXSV010000030">
    <property type="protein sequence ID" value="MDP0590086.1"/>
    <property type="molecule type" value="Genomic_DNA"/>
</dbReference>
<evidence type="ECO:0000313" key="5">
    <source>
        <dbReference type="EMBL" id="MDP0590086.1"/>
    </source>
</evidence>
<protein>
    <submittedName>
        <fullName evidence="5">Acetyltransferase</fullName>
    </submittedName>
</protein>
<comment type="similarity">
    <text evidence="1">Belongs to the transferase hexapeptide repeat family.</text>
</comment>
<feature type="site" description="Increases basicity of active site His" evidence="2">
    <location>
        <position position="141"/>
    </location>
</feature>